<name>A0A371CK15_9APHY</name>
<protein>
    <recommendedName>
        <fullName evidence="3">F-box domain-containing protein</fullName>
    </recommendedName>
</protein>
<evidence type="ECO:0000313" key="1">
    <source>
        <dbReference type="EMBL" id="RDX40600.1"/>
    </source>
</evidence>
<keyword evidence="2" id="KW-1185">Reference proteome</keyword>
<proteinExistence type="predicted"/>
<organism evidence="1 2">
    <name type="scientific">Lentinus brumalis</name>
    <dbReference type="NCBI Taxonomy" id="2498619"/>
    <lineage>
        <taxon>Eukaryota</taxon>
        <taxon>Fungi</taxon>
        <taxon>Dikarya</taxon>
        <taxon>Basidiomycota</taxon>
        <taxon>Agaricomycotina</taxon>
        <taxon>Agaricomycetes</taxon>
        <taxon>Polyporales</taxon>
        <taxon>Polyporaceae</taxon>
        <taxon>Lentinus</taxon>
    </lineage>
</organism>
<dbReference type="Proteomes" id="UP000256964">
    <property type="component" value="Unassembled WGS sequence"/>
</dbReference>
<dbReference type="EMBL" id="KZ857546">
    <property type="protein sequence ID" value="RDX40600.1"/>
    <property type="molecule type" value="Genomic_DNA"/>
</dbReference>
<accession>A0A371CK15</accession>
<reference evidence="1 2" key="1">
    <citation type="journal article" date="2018" name="Biotechnol. Biofuels">
        <title>Integrative visual omics of the white-rot fungus Polyporus brumalis exposes the biotechnological potential of its oxidative enzymes for delignifying raw plant biomass.</title>
        <authorList>
            <person name="Miyauchi S."/>
            <person name="Rancon A."/>
            <person name="Drula E."/>
            <person name="Hage H."/>
            <person name="Chaduli D."/>
            <person name="Favel A."/>
            <person name="Grisel S."/>
            <person name="Henrissat B."/>
            <person name="Herpoel-Gimbert I."/>
            <person name="Ruiz-Duenas F.J."/>
            <person name="Chevret D."/>
            <person name="Hainaut M."/>
            <person name="Lin J."/>
            <person name="Wang M."/>
            <person name="Pangilinan J."/>
            <person name="Lipzen A."/>
            <person name="Lesage-Meessen L."/>
            <person name="Navarro D."/>
            <person name="Riley R."/>
            <person name="Grigoriev I.V."/>
            <person name="Zhou S."/>
            <person name="Raouche S."/>
            <person name="Rosso M.N."/>
        </authorList>
    </citation>
    <scope>NUCLEOTIDE SEQUENCE [LARGE SCALE GENOMIC DNA]</scope>
    <source>
        <strain evidence="1 2">BRFM 1820</strain>
    </source>
</reference>
<evidence type="ECO:0008006" key="3">
    <source>
        <dbReference type="Google" id="ProtNLM"/>
    </source>
</evidence>
<dbReference type="OrthoDB" id="2795237at2759"/>
<dbReference type="AlphaFoldDB" id="A0A371CK15"/>
<gene>
    <name evidence="1" type="ORF">OH76DRAFT_1490153</name>
</gene>
<sequence>MVLTRSQRKANMAQAVAVAPLRENRNIFSMDALIAFVELATFRLDYGTAVTHLDVELTVAALQRDSVESYLRICFALVPNLEVLELLLFPPPTTTMFNRLTLPYIQIFKANIPHRSLAQFFTNNPSLRAVDIASCGRSSACPLESVDMSHVTDIRCPIECSRGIVHEGTDRLRLDITKPSTLPSNLLANRPVLDVLHVLTIDFIPTNNSILKKVATLAPWLCHLRLLEKTRSATKHIARPWRNTDAWARSLRHLAYLQEIVIRTAGSLSTVPGDRKAERAVFRAWVGSTSSAPHPTIYTVTVWQRVDDDDGGIVSQWSRENGEWKGIWMDNPRKNHLPLFK</sequence>
<evidence type="ECO:0000313" key="2">
    <source>
        <dbReference type="Proteomes" id="UP000256964"/>
    </source>
</evidence>